<dbReference type="InterPro" id="IPR000792">
    <property type="entry name" value="Tscrpt_reg_LuxR_C"/>
</dbReference>
<evidence type="ECO:0000256" key="3">
    <source>
        <dbReference type="ARBA" id="ARBA00023163"/>
    </source>
</evidence>
<dbReference type="AlphaFoldDB" id="A0A918UQ77"/>
<dbReference type="GO" id="GO:0006355">
    <property type="term" value="P:regulation of DNA-templated transcription"/>
    <property type="evidence" value="ECO:0007669"/>
    <property type="project" value="InterPro"/>
</dbReference>
<dbReference type="GO" id="GO:0003677">
    <property type="term" value="F:DNA binding"/>
    <property type="evidence" value="ECO:0007669"/>
    <property type="project" value="UniProtKB-KW"/>
</dbReference>
<dbReference type="InterPro" id="IPR036693">
    <property type="entry name" value="TF_LuxR_autoind-bd_dom_sf"/>
</dbReference>
<evidence type="ECO:0000313" key="6">
    <source>
        <dbReference type="Proteomes" id="UP000662572"/>
    </source>
</evidence>
<dbReference type="CDD" id="cd06170">
    <property type="entry name" value="LuxR_C_like"/>
    <property type="match status" value="1"/>
</dbReference>
<dbReference type="Pfam" id="PF00196">
    <property type="entry name" value="GerE"/>
    <property type="match status" value="1"/>
</dbReference>
<dbReference type="SMART" id="SM00421">
    <property type="entry name" value="HTH_LUXR"/>
    <property type="match status" value="1"/>
</dbReference>
<reference evidence="5" key="1">
    <citation type="journal article" date="2014" name="Int. J. Syst. Evol. Microbiol.">
        <title>Complete genome sequence of Corynebacterium casei LMG S-19264T (=DSM 44701T), isolated from a smear-ripened cheese.</title>
        <authorList>
            <consortium name="US DOE Joint Genome Institute (JGI-PGF)"/>
            <person name="Walter F."/>
            <person name="Albersmeier A."/>
            <person name="Kalinowski J."/>
            <person name="Ruckert C."/>
        </authorList>
    </citation>
    <scope>NUCLEOTIDE SEQUENCE</scope>
    <source>
        <strain evidence="5">KCTC 32296</strain>
    </source>
</reference>
<evidence type="ECO:0000256" key="2">
    <source>
        <dbReference type="ARBA" id="ARBA00023125"/>
    </source>
</evidence>
<proteinExistence type="predicted"/>
<dbReference type="PRINTS" id="PR00038">
    <property type="entry name" value="HTHLUXR"/>
</dbReference>
<evidence type="ECO:0000313" key="5">
    <source>
        <dbReference type="EMBL" id="GGZ27625.1"/>
    </source>
</evidence>
<keyword evidence="1" id="KW-0805">Transcription regulation</keyword>
<sequence length="251" mass="28287">MGRATKSDEPGLQDYLDRIHRAENFDDIWALLNRFRAHKGFTSLTYMHIPPLGALDQEKPLIASEGFAQDWVAHFIENDYISISPVMEYARTAITPFCWSEIMNEDLRDTTTSPEIRKYVTNYLAYNVGDGLAFPLYGPMGRRALCSVGLPEIKMAIPAVLRQELQIIFQGAHLRYCDIILQSQSKQADLSPREVEILSWVARGKSNSVIANILEVSTHTIDTHMRRIYAKLNVTDRVAAAIYGVGAGILK</sequence>
<keyword evidence="2" id="KW-0238">DNA-binding</keyword>
<feature type="domain" description="HTH luxR-type" evidence="4">
    <location>
        <begin position="183"/>
        <end position="248"/>
    </location>
</feature>
<dbReference type="PROSITE" id="PS50043">
    <property type="entry name" value="HTH_LUXR_2"/>
    <property type="match status" value="1"/>
</dbReference>
<evidence type="ECO:0000256" key="1">
    <source>
        <dbReference type="ARBA" id="ARBA00023015"/>
    </source>
</evidence>
<name>A0A918UQ77_9CAUL</name>
<dbReference type="InterPro" id="IPR005143">
    <property type="entry name" value="TF_LuxR_autoind-bd_dom"/>
</dbReference>
<dbReference type="Proteomes" id="UP000662572">
    <property type="component" value="Unassembled WGS sequence"/>
</dbReference>
<reference evidence="5" key="2">
    <citation type="submission" date="2020-09" db="EMBL/GenBank/DDBJ databases">
        <authorList>
            <person name="Sun Q."/>
            <person name="Kim S."/>
        </authorList>
    </citation>
    <scope>NUCLEOTIDE SEQUENCE</scope>
    <source>
        <strain evidence="5">KCTC 32296</strain>
    </source>
</reference>
<accession>A0A918UQ77</accession>
<dbReference type="PROSITE" id="PS00622">
    <property type="entry name" value="HTH_LUXR_1"/>
    <property type="match status" value="1"/>
</dbReference>
<dbReference type="InterPro" id="IPR016032">
    <property type="entry name" value="Sig_transdc_resp-reg_C-effctor"/>
</dbReference>
<keyword evidence="3" id="KW-0804">Transcription</keyword>
<organism evidence="5 6">
    <name type="scientific">Asticcacaulis endophyticus</name>
    <dbReference type="NCBI Taxonomy" id="1395890"/>
    <lineage>
        <taxon>Bacteria</taxon>
        <taxon>Pseudomonadati</taxon>
        <taxon>Pseudomonadota</taxon>
        <taxon>Alphaproteobacteria</taxon>
        <taxon>Caulobacterales</taxon>
        <taxon>Caulobacteraceae</taxon>
        <taxon>Asticcacaulis</taxon>
    </lineage>
</organism>
<dbReference type="InterPro" id="IPR036388">
    <property type="entry name" value="WH-like_DNA-bd_sf"/>
</dbReference>
<dbReference type="Pfam" id="PF03472">
    <property type="entry name" value="Autoind_bind"/>
    <property type="match status" value="1"/>
</dbReference>
<gene>
    <name evidence="5" type="ORF">GCM10011273_11640</name>
</gene>
<comment type="caution">
    <text evidence="5">The sequence shown here is derived from an EMBL/GenBank/DDBJ whole genome shotgun (WGS) entry which is preliminary data.</text>
</comment>
<dbReference type="PANTHER" id="PTHR44688:SF16">
    <property type="entry name" value="DNA-BINDING TRANSCRIPTIONAL ACTIVATOR DEVR_DOSR"/>
    <property type="match status" value="1"/>
</dbReference>
<dbReference type="SUPFAM" id="SSF75516">
    <property type="entry name" value="Pheromone-binding domain of LuxR-like quorum-sensing transcription factors"/>
    <property type="match status" value="1"/>
</dbReference>
<dbReference type="RefSeq" id="WP_189485448.1">
    <property type="nucleotide sequence ID" value="NZ_BMZB01000001.1"/>
</dbReference>
<dbReference type="Gene3D" id="3.30.450.80">
    <property type="entry name" value="Transcription factor LuxR-like, autoinducer-binding domain"/>
    <property type="match status" value="1"/>
</dbReference>
<dbReference type="EMBL" id="BMZB01000001">
    <property type="protein sequence ID" value="GGZ27625.1"/>
    <property type="molecule type" value="Genomic_DNA"/>
</dbReference>
<dbReference type="PANTHER" id="PTHR44688">
    <property type="entry name" value="DNA-BINDING TRANSCRIPTIONAL ACTIVATOR DEVR_DOSR"/>
    <property type="match status" value="1"/>
</dbReference>
<dbReference type="SUPFAM" id="SSF46894">
    <property type="entry name" value="C-terminal effector domain of the bipartite response regulators"/>
    <property type="match status" value="1"/>
</dbReference>
<keyword evidence="6" id="KW-1185">Reference proteome</keyword>
<evidence type="ECO:0000259" key="4">
    <source>
        <dbReference type="PROSITE" id="PS50043"/>
    </source>
</evidence>
<protein>
    <submittedName>
        <fullName evidence="5">LuxR family transcriptional regulator</fullName>
    </submittedName>
</protein>
<dbReference type="Gene3D" id="1.10.10.10">
    <property type="entry name" value="Winged helix-like DNA-binding domain superfamily/Winged helix DNA-binding domain"/>
    <property type="match status" value="1"/>
</dbReference>